<dbReference type="AlphaFoldDB" id="A0A3P9NKL9"/>
<protein>
    <recommendedName>
        <fullName evidence="1">DUF4939 domain-containing protein</fullName>
    </recommendedName>
</protein>
<keyword evidence="3" id="KW-1185">Reference proteome</keyword>
<dbReference type="OMA" id="DCLRHEN"/>
<name>A0A3P9NKL9_POERE</name>
<evidence type="ECO:0000259" key="1">
    <source>
        <dbReference type="Pfam" id="PF16297"/>
    </source>
</evidence>
<reference evidence="2" key="3">
    <citation type="submission" date="2025-09" db="UniProtKB">
        <authorList>
            <consortium name="Ensembl"/>
        </authorList>
    </citation>
    <scope>IDENTIFICATION</scope>
    <source>
        <strain evidence="2">Guanapo</strain>
    </source>
</reference>
<dbReference type="GeneTree" id="ENSGT00940000173342"/>
<reference evidence="2" key="2">
    <citation type="submission" date="2025-08" db="UniProtKB">
        <authorList>
            <consortium name="Ensembl"/>
        </authorList>
    </citation>
    <scope>IDENTIFICATION</scope>
    <source>
        <strain evidence="2">Guanapo</strain>
    </source>
</reference>
<accession>A0A3P9NKL9</accession>
<dbReference type="Ensembl" id="ENSPRET00000010149.1">
    <property type="protein sequence ID" value="ENSPREP00000010033.1"/>
    <property type="gene ID" value="ENSPREG00000006832.1"/>
</dbReference>
<sequence length="177" mass="19701">MQRLVSNCNHSLIAVSLIGLKCELKPTNRRLAELSNLLQGSAQQVPNVPSDQPEIQRTPSSAMFSEVRPPAPKKLSGDVKKCKGFILQCGIIFNHSPQSFRHDESKIAYILSLLTGHALEWAGAKFPSPTNFGCTFSEFLKDLKQVFCRVFEPETEKDLREKSEEGSVLTHACRDGE</sequence>
<organism evidence="2 3">
    <name type="scientific">Poecilia reticulata</name>
    <name type="common">Guppy</name>
    <name type="synonym">Acanthophacelus reticulatus</name>
    <dbReference type="NCBI Taxonomy" id="8081"/>
    <lineage>
        <taxon>Eukaryota</taxon>
        <taxon>Metazoa</taxon>
        <taxon>Chordata</taxon>
        <taxon>Craniata</taxon>
        <taxon>Vertebrata</taxon>
        <taxon>Euteleostomi</taxon>
        <taxon>Actinopterygii</taxon>
        <taxon>Neopterygii</taxon>
        <taxon>Teleostei</taxon>
        <taxon>Neoteleostei</taxon>
        <taxon>Acanthomorphata</taxon>
        <taxon>Ovalentaria</taxon>
        <taxon>Atherinomorphae</taxon>
        <taxon>Cyprinodontiformes</taxon>
        <taxon>Poeciliidae</taxon>
        <taxon>Poeciliinae</taxon>
        <taxon>Poecilia</taxon>
    </lineage>
</organism>
<proteinExistence type="predicted"/>
<dbReference type="Proteomes" id="UP000242638">
    <property type="component" value="Unassembled WGS sequence"/>
</dbReference>
<dbReference type="Pfam" id="PF16297">
    <property type="entry name" value="DUF4939"/>
    <property type="match status" value="1"/>
</dbReference>
<evidence type="ECO:0000313" key="2">
    <source>
        <dbReference type="Ensembl" id="ENSPREP00000010033.1"/>
    </source>
</evidence>
<dbReference type="InterPro" id="IPR032549">
    <property type="entry name" value="DUF4939"/>
</dbReference>
<feature type="domain" description="DUF4939" evidence="1">
    <location>
        <begin position="70"/>
        <end position="148"/>
    </location>
</feature>
<evidence type="ECO:0000313" key="3">
    <source>
        <dbReference type="Proteomes" id="UP000242638"/>
    </source>
</evidence>
<reference evidence="3" key="1">
    <citation type="submission" date="2013-11" db="EMBL/GenBank/DDBJ databases">
        <title>The genomic landscape of the Guanapo guppy.</title>
        <authorList>
            <person name="Kuenstner A."/>
            <person name="Dreyer C."/>
        </authorList>
    </citation>
    <scope>NUCLEOTIDE SEQUENCE</scope>
    <source>
        <strain evidence="3">Guanapo</strain>
    </source>
</reference>